<dbReference type="GeneID" id="26135366"/>
<dbReference type="PANTHER" id="PTHR28047">
    <property type="entry name" value="PROTEIN DCG1"/>
    <property type="match status" value="1"/>
</dbReference>
<dbReference type="AlphaFoldDB" id="A0A0S1X8E3"/>
<evidence type="ECO:0000313" key="2">
    <source>
        <dbReference type="EMBL" id="ALM74049.1"/>
    </source>
</evidence>
<dbReference type="PATRIC" id="fig|55802.8.peg.68"/>
<evidence type="ECO:0000313" key="3">
    <source>
        <dbReference type="Proteomes" id="UP000066042"/>
    </source>
</evidence>
<protein>
    <submittedName>
        <fullName evidence="2">Hydantoin racemase</fullName>
        <ecNumber evidence="2">5.1.99.5</ecNumber>
    </submittedName>
</protein>
<dbReference type="Gene3D" id="3.40.50.12500">
    <property type="match status" value="1"/>
</dbReference>
<dbReference type="Proteomes" id="UP000066042">
    <property type="component" value="Chromosome"/>
</dbReference>
<dbReference type="EMBL" id="CP013050">
    <property type="protein sequence ID" value="ALM74049.1"/>
    <property type="molecule type" value="Genomic_DNA"/>
</dbReference>
<dbReference type="GO" id="GO:0036348">
    <property type="term" value="F:hydantoin racemase activity"/>
    <property type="evidence" value="ECO:0007669"/>
    <property type="project" value="UniProtKB-EC"/>
</dbReference>
<dbReference type="Pfam" id="PF01177">
    <property type="entry name" value="Asp_Glu_race"/>
    <property type="match status" value="1"/>
</dbReference>
<dbReference type="EC" id="5.1.99.5" evidence="2"/>
<dbReference type="GO" id="GO:0047661">
    <property type="term" value="F:amino-acid racemase activity"/>
    <property type="evidence" value="ECO:0007669"/>
    <property type="project" value="InterPro"/>
</dbReference>
<dbReference type="PANTHER" id="PTHR28047:SF5">
    <property type="entry name" value="PROTEIN DCG1"/>
    <property type="match status" value="1"/>
</dbReference>
<evidence type="ECO:0000256" key="1">
    <source>
        <dbReference type="ARBA" id="ARBA00038414"/>
    </source>
</evidence>
<proteinExistence type="inferred from homology"/>
<keyword evidence="2" id="KW-0413">Isomerase</keyword>
<dbReference type="RefSeq" id="WP_056933086.1">
    <property type="nucleotide sequence ID" value="NZ_CP013050.1"/>
</dbReference>
<organism evidence="2 3">
    <name type="scientific">Thermococcus barophilus</name>
    <dbReference type="NCBI Taxonomy" id="55802"/>
    <lineage>
        <taxon>Archaea</taxon>
        <taxon>Methanobacteriati</taxon>
        <taxon>Methanobacteriota</taxon>
        <taxon>Thermococci</taxon>
        <taxon>Thermococcales</taxon>
        <taxon>Thermococcaceae</taxon>
        <taxon>Thermococcus</taxon>
    </lineage>
</organism>
<name>A0A0S1X8E3_THEBA</name>
<sequence length="235" mass="26104">MKIKVIVPVSTDIWNESIKRAYENIKDKETEITVINLTRGPESIEQYYDIAWAELETVKEAEKAEKEGYDAVIIYCFSDPGLFAAREKLSIPVIGLRESSLHVASMLARKFSIVGVGDENSKGKTYDAVKMYGLEHKLASIRMTKFLVLDIAKNLKKIEEALLKESKGAIKEDGAELIILSCGSLIGIGKKLQEKLGVPVIEPGLVALKIAESLVKLDLSHSKLAFRYPHSKKRG</sequence>
<dbReference type="InterPro" id="IPR053714">
    <property type="entry name" value="Iso_Racemase_Enz_sf"/>
</dbReference>
<comment type="similarity">
    <text evidence="1">Belongs to the HyuE racemase family.</text>
</comment>
<gene>
    <name evidence="2" type="ORF">TBCH5v1_0069</name>
</gene>
<accession>A0A0S1X8E3</accession>
<dbReference type="STRING" id="55802.TBCH5v1_0069"/>
<dbReference type="InterPro" id="IPR052186">
    <property type="entry name" value="Hydantoin_racemase-like"/>
</dbReference>
<dbReference type="InterPro" id="IPR015942">
    <property type="entry name" value="Asp/Glu/hydantoin_racemase"/>
</dbReference>
<reference evidence="2 3" key="1">
    <citation type="journal article" date="2016" name="Genome Announc.">
        <title>Complete genome sequence of the hyperthermophilic and piezophilic archaeon Thermococcus barophilus Ch5, capable of growth at the expense of hydrogenogenesis from carbon monoxide and formate.</title>
        <authorList>
            <person name="Oger P."/>
            <person name="Sokolova T.G."/>
            <person name="Kozhevnikova D.A."/>
            <person name="Taranov E.A."/>
            <person name="Vannier P."/>
            <person name="Lee H.S."/>
            <person name="Kwon K.K."/>
            <person name="Kang S.G."/>
            <person name="Lee J.H."/>
            <person name="Bonch-Osmolovskaya E.A."/>
            <person name="Lebedinsky A.V."/>
        </authorList>
    </citation>
    <scope>NUCLEOTIDE SEQUENCE [LARGE SCALE GENOMIC DNA]</scope>
    <source>
        <strain evidence="3">Ch5</strain>
    </source>
</reference>